<protein>
    <submittedName>
        <fullName evidence="3">Uncharacterized protein</fullName>
    </submittedName>
</protein>
<comment type="caution">
    <text evidence="3">The sequence shown here is derived from an EMBL/GenBank/DDBJ whole genome shotgun (WGS) entry which is preliminary data.</text>
</comment>
<dbReference type="Proteomes" id="UP000023152">
    <property type="component" value="Unassembled WGS sequence"/>
</dbReference>
<reference evidence="3 4" key="1">
    <citation type="journal article" date="2013" name="Curr. Biol.">
        <title>The Genome of the Foraminiferan Reticulomyxa filosa.</title>
        <authorList>
            <person name="Glockner G."/>
            <person name="Hulsmann N."/>
            <person name="Schleicher M."/>
            <person name="Noegel A.A."/>
            <person name="Eichinger L."/>
            <person name="Gallinger C."/>
            <person name="Pawlowski J."/>
            <person name="Sierra R."/>
            <person name="Euteneuer U."/>
            <person name="Pillet L."/>
            <person name="Moustafa A."/>
            <person name="Platzer M."/>
            <person name="Groth M."/>
            <person name="Szafranski K."/>
            <person name="Schliwa M."/>
        </authorList>
    </citation>
    <scope>NUCLEOTIDE SEQUENCE [LARGE SCALE GENOMIC DNA]</scope>
</reference>
<feature type="compositionally biased region" description="Polar residues" evidence="1">
    <location>
        <begin position="400"/>
        <end position="422"/>
    </location>
</feature>
<feature type="region of interest" description="Disordered" evidence="1">
    <location>
        <begin position="369"/>
        <end position="422"/>
    </location>
</feature>
<keyword evidence="2" id="KW-0812">Transmembrane</keyword>
<keyword evidence="2" id="KW-0472">Membrane</keyword>
<keyword evidence="2" id="KW-1133">Transmembrane helix</keyword>
<organism evidence="3 4">
    <name type="scientific">Reticulomyxa filosa</name>
    <dbReference type="NCBI Taxonomy" id="46433"/>
    <lineage>
        <taxon>Eukaryota</taxon>
        <taxon>Sar</taxon>
        <taxon>Rhizaria</taxon>
        <taxon>Retaria</taxon>
        <taxon>Foraminifera</taxon>
        <taxon>Monothalamids</taxon>
        <taxon>Reticulomyxidae</taxon>
        <taxon>Reticulomyxa</taxon>
    </lineage>
</organism>
<dbReference type="AlphaFoldDB" id="X6NF50"/>
<gene>
    <name evidence="3" type="ORF">RFI_13197</name>
</gene>
<keyword evidence="4" id="KW-1185">Reference proteome</keyword>
<feature type="transmembrane region" description="Helical" evidence="2">
    <location>
        <begin position="105"/>
        <end position="121"/>
    </location>
</feature>
<sequence length="490" mass="55417">MTGFEGKRLSKKKSSKQKSFLGGKMSEHDSYQALAIITFLFGLGSVFGAAWIMYSACKMRQLATAGIRMENSPIFLTNHVLWMSFCDIVQQSWASFFERSGKKNSIILFFFVKVAYTWLAPATNSSFASGWSKASCGTLGVFSQFFLVGSASWNFLIALCLMRIIMRLWIDNLKEEIPFHHLFCWGTAFICTLPPLIKGHYGYTLNIELKYIKKKTYTTIAKNNCKGFTPFECWINEPHYQLCLYAPVMAFVKKKCTYSLKYGKKKIRYFLRFYYYYLHSLELIKEDFELLQWLVFFLFSGTFFITTLRHHNKTFASYFFTGTKIDVIYSGICCNLALSSYFAFTCLASIGMGNAIIWGTSEAIREQQQKSSTIRSLDGSKPSKQSKGSKEKGLEPSAGTGHTSIVPSYTIDTDGKTSTSGVEMQEKNLSMSDLNGRWQHLESQNSAHTEDVGTVPNLKIVLTSPSGTDFAYEDENENSGQQPVPNKLGD</sequence>
<evidence type="ECO:0000256" key="2">
    <source>
        <dbReference type="SAM" id="Phobius"/>
    </source>
</evidence>
<feature type="transmembrane region" description="Helical" evidence="2">
    <location>
        <begin position="31"/>
        <end position="54"/>
    </location>
</feature>
<feature type="transmembrane region" description="Helical" evidence="2">
    <location>
        <begin position="338"/>
        <end position="360"/>
    </location>
</feature>
<feature type="transmembrane region" description="Helical" evidence="2">
    <location>
        <begin position="290"/>
        <end position="308"/>
    </location>
</feature>
<evidence type="ECO:0000313" key="4">
    <source>
        <dbReference type="Proteomes" id="UP000023152"/>
    </source>
</evidence>
<evidence type="ECO:0000313" key="3">
    <source>
        <dbReference type="EMBL" id="ETO23962.1"/>
    </source>
</evidence>
<feature type="region of interest" description="Disordered" evidence="1">
    <location>
        <begin position="466"/>
        <end position="490"/>
    </location>
</feature>
<proteinExistence type="predicted"/>
<feature type="transmembrane region" description="Helical" evidence="2">
    <location>
        <begin position="141"/>
        <end position="165"/>
    </location>
</feature>
<name>X6NF50_RETFI</name>
<evidence type="ECO:0000256" key="1">
    <source>
        <dbReference type="SAM" id="MobiDB-lite"/>
    </source>
</evidence>
<accession>X6NF50</accession>
<dbReference type="EMBL" id="ASPP01009565">
    <property type="protein sequence ID" value="ETO23962.1"/>
    <property type="molecule type" value="Genomic_DNA"/>
</dbReference>